<dbReference type="InterPro" id="IPR032675">
    <property type="entry name" value="LRR_dom_sf"/>
</dbReference>
<dbReference type="Pfam" id="PF23598">
    <property type="entry name" value="LRR_14"/>
    <property type="match status" value="1"/>
</dbReference>
<keyword evidence="1" id="KW-0677">Repeat</keyword>
<name>A0A022PQS0_ERYGU</name>
<evidence type="ECO:0000313" key="5">
    <source>
        <dbReference type="EMBL" id="EYU17819.1"/>
    </source>
</evidence>
<feature type="compositionally biased region" description="Basic and acidic residues" evidence="2">
    <location>
        <begin position="199"/>
        <end position="210"/>
    </location>
</feature>
<dbReference type="Pfam" id="PF23247">
    <property type="entry name" value="LRR_RPS2"/>
    <property type="match status" value="1"/>
</dbReference>
<dbReference type="EMBL" id="KI632359">
    <property type="protein sequence ID" value="EYU17819.1"/>
    <property type="molecule type" value="Genomic_DNA"/>
</dbReference>
<dbReference type="PANTHER" id="PTHR47186:SF14">
    <property type="entry name" value="PROTEIN KINASE DOMAIN-CONTAINING PROTEIN"/>
    <property type="match status" value="1"/>
</dbReference>
<accession>A0A022PQS0</accession>
<evidence type="ECO:0000313" key="6">
    <source>
        <dbReference type="Proteomes" id="UP000030748"/>
    </source>
</evidence>
<evidence type="ECO:0000256" key="2">
    <source>
        <dbReference type="SAM" id="MobiDB-lite"/>
    </source>
</evidence>
<gene>
    <name evidence="5" type="ORF">MIMGU_mgv1a023872mg</name>
</gene>
<feature type="region of interest" description="Disordered" evidence="2">
    <location>
        <begin position="183"/>
        <end position="220"/>
    </location>
</feature>
<protein>
    <submittedName>
        <fullName evidence="5">Uncharacterized protein</fullName>
    </submittedName>
</protein>
<proteinExistence type="predicted"/>
<keyword evidence="6" id="KW-1185">Reference proteome</keyword>
<reference evidence="5 6" key="1">
    <citation type="journal article" date="2013" name="Proc. Natl. Acad. Sci. U.S.A.">
        <title>Fine-scale variation in meiotic recombination in Mimulus inferred from population shotgun sequencing.</title>
        <authorList>
            <person name="Hellsten U."/>
            <person name="Wright K.M."/>
            <person name="Jenkins J."/>
            <person name="Shu S."/>
            <person name="Yuan Y."/>
            <person name="Wessler S.R."/>
            <person name="Schmutz J."/>
            <person name="Willis J.H."/>
            <person name="Rokhsar D.S."/>
        </authorList>
    </citation>
    <scope>NUCLEOTIDE SEQUENCE [LARGE SCALE GENOMIC DNA]</scope>
    <source>
        <strain evidence="6">cv. DUN x IM62</strain>
    </source>
</reference>
<dbReference type="InterPro" id="IPR057135">
    <property type="entry name" value="At4g27190-like_LRR"/>
</dbReference>
<dbReference type="Gene3D" id="3.80.10.10">
    <property type="entry name" value="Ribonuclease Inhibitor"/>
    <property type="match status" value="2"/>
</dbReference>
<dbReference type="eggNOG" id="KOG4658">
    <property type="taxonomic scope" value="Eukaryota"/>
</dbReference>
<evidence type="ECO:0000259" key="4">
    <source>
        <dbReference type="Pfam" id="PF23598"/>
    </source>
</evidence>
<dbReference type="PANTHER" id="PTHR47186">
    <property type="entry name" value="LEUCINE-RICH REPEAT-CONTAINING PROTEIN 57"/>
    <property type="match status" value="1"/>
</dbReference>
<dbReference type="SUPFAM" id="SSF52058">
    <property type="entry name" value="L domain-like"/>
    <property type="match status" value="1"/>
</dbReference>
<dbReference type="InterPro" id="IPR055414">
    <property type="entry name" value="LRR_R13L4/SHOC2-like"/>
</dbReference>
<evidence type="ECO:0000256" key="1">
    <source>
        <dbReference type="ARBA" id="ARBA00022737"/>
    </source>
</evidence>
<sequence>MSDKTKSFLVFALQLADAFIERNPIACEQPNLENHQSIAECTEKYYHCLGNRLLYVRKRMNKVYMGGRRVPKILDRWSMDATELKYKGSGLLEKLQAGKSDSLTEESEHFDNSTAKILKHCPVKDEYEYDKAIPVVIPTKKDQKFKTSPVGHGGTSFSTNKEEALARLKANPVSGFHDSQQAVESVSKQESLSPSNSQETHKVYKLDDGKTISIPNRPSTSGKLENSSVINLVERDLCQLPEEPDYSNPYFLFLQKNTRLTQIPDSFFNTMPDLIFLDMSDTKIKILPSSLFKLSKLKVLMLRNCFRLAKIPSEIGNLSDMEVLDLSGSELYDLPDEIGELTLLTHLQLSFYGPDDESEFVHLPSKLISPTFLSKIKNLEALNISVHPEDHRWTNDAEPIIKNVAELENLSHLQFYFPKVEMFEDFIQTSPSWKKGILRKFCFVVGCDVKRIASRVPDEVEQLFRKETQSLRFVNGNANQVPQMIQNVLARATSFYLDHHMKVKSLSEFRISNFRLLKFFLLRECPKIQTIVDSSSAGDVFPCLEHLRIYYLWELKHVCEAPSIWTSYFPALTHLTVSTCHKLKFILWESMVPCLPNLKELVVEDCESVEEIVKQEKERAIYTDNGVIRIELSRLVLQYLPKLVSLGNGLSLSEAKIDITGCPRFNLKPKEHAL</sequence>
<dbReference type="Proteomes" id="UP000030748">
    <property type="component" value="Unassembled WGS sequence"/>
</dbReference>
<organism evidence="5 6">
    <name type="scientific">Erythranthe guttata</name>
    <name type="common">Yellow monkey flower</name>
    <name type="synonym">Mimulus guttatus</name>
    <dbReference type="NCBI Taxonomy" id="4155"/>
    <lineage>
        <taxon>Eukaryota</taxon>
        <taxon>Viridiplantae</taxon>
        <taxon>Streptophyta</taxon>
        <taxon>Embryophyta</taxon>
        <taxon>Tracheophyta</taxon>
        <taxon>Spermatophyta</taxon>
        <taxon>Magnoliopsida</taxon>
        <taxon>eudicotyledons</taxon>
        <taxon>Gunneridae</taxon>
        <taxon>Pentapetalae</taxon>
        <taxon>asterids</taxon>
        <taxon>lamiids</taxon>
        <taxon>Lamiales</taxon>
        <taxon>Phrymaceae</taxon>
        <taxon>Erythranthe</taxon>
    </lineage>
</organism>
<feature type="non-terminal residue" evidence="5">
    <location>
        <position position="674"/>
    </location>
</feature>
<feature type="compositionally biased region" description="Polar residues" evidence="2">
    <location>
        <begin position="183"/>
        <end position="198"/>
    </location>
</feature>
<feature type="domain" description="Disease resistance protein At4g27190-like leucine-rich repeats" evidence="3">
    <location>
        <begin position="564"/>
        <end position="645"/>
    </location>
</feature>
<evidence type="ECO:0000259" key="3">
    <source>
        <dbReference type="Pfam" id="PF23247"/>
    </source>
</evidence>
<dbReference type="AlphaFoldDB" id="A0A022PQS0"/>
<feature type="domain" description="Disease resistance R13L4/SHOC-2-like LRR" evidence="4">
    <location>
        <begin position="273"/>
        <end position="447"/>
    </location>
</feature>